<accession>A0A5R8QNV8</accession>
<evidence type="ECO:0000313" key="6">
    <source>
        <dbReference type="Proteomes" id="UP000304941"/>
    </source>
</evidence>
<dbReference type="EMBL" id="JACARL010000045">
    <property type="protein sequence ID" value="NWE82126.1"/>
    <property type="molecule type" value="Genomic_DNA"/>
</dbReference>
<reference evidence="5 6" key="1">
    <citation type="submission" date="2019-05" db="EMBL/GenBank/DDBJ databases">
        <title>Pseudomonas edaphica sp. nov., isolated from rhizospheric soil of Cistus ladanifer L. in Spain.</title>
        <authorList>
            <person name="Peix A."/>
        </authorList>
    </citation>
    <scope>NUCLEOTIDE SEQUENCE [LARGE SCALE GENOMIC DNA]</scope>
    <source>
        <strain evidence="5 6">RD25</strain>
    </source>
</reference>
<evidence type="ECO:0000313" key="5">
    <source>
        <dbReference type="EMBL" id="TLG87283.1"/>
    </source>
</evidence>
<proteinExistence type="predicted"/>
<organism evidence="2 7">
    <name type="scientific">Pseudomonas edaphica</name>
    <dbReference type="NCBI Taxonomy" id="2006980"/>
    <lineage>
        <taxon>Bacteria</taxon>
        <taxon>Pseudomonadati</taxon>
        <taxon>Pseudomonadota</taxon>
        <taxon>Gammaproteobacteria</taxon>
        <taxon>Pseudomonadales</taxon>
        <taxon>Pseudomonadaceae</taxon>
        <taxon>Pseudomonas</taxon>
    </lineage>
</organism>
<dbReference type="Proteomes" id="UP000590218">
    <property type="component" value="Unassembled WGS sequence"/>
</dbReference>
<dbReference type="EMBL" id="JACAOZ010000010">
    <property type="protein sequence ID" value="NVZ57172.1"/>
    <property type="molecule type" value="Genomic_DNA"/>
</dbReference>
<sequence>MRTTLEKERETYSGAPVFPVEKSSDSAHDAHFFSAALEQNNPYPSAPPAPGNSRSLVSQSERLKSNNEKIPKLLREYTKTQNELKMADATQTIIESKEILNIGVKVIKHCTSFVEKTTNLQ</sequence>
<reference evidence="7 8" key="2">
    <citation type="submission" date="2020-04" db="EMBL/GenBank/DDBJ databases">
        <title>Molecular characterization of pseudomonads from Agaricus bisporus reveal novel blotch 2 pathogens in Western Europe.</title>
        <authorList>
            <person name="Taparia T."/>
            <person name="Krijger M."/>
            <person name="Haynes E."/>
            <person name="Elpinstone J.G."/>
            <person name="Noble R."/>
            <person name="Van Der Wolf J."/>
        </authorList>
    </citation>
    <scope>NUCLEOTIDE SEQUENCE [LARGE SCALE GENOMIC DNA]</scope>
    <source>
        <strain evidence="2 7">B7002</strain>
        <strain evidence="4 9">K6002</strain>
        <strain evidence="3 8">K7002</strain>
    </source>
</reference>
<dbReference type="EMBL" id="VBVZ01000847">
    <property type="protein sequence ID" value="TLG87283.1"/>
    <property type="molecule type" value="Genomic_DNA"/>
</dbReference>
<feature type="region of interest" description="Disordered" evidence="1">
    <location>
        <begin position="37"/>
        <end position="69"/>
    </location>
</feature>
<comment type="caution">
    <text evidence="2">The sequence shown here is derived from an EMBL/GenBank/DDBJ whole genome shotgun (WGS) entry which is preliminary data.</text>
</comment>
<protein>
    <submittedName>
        <fullName evidence="2">Uncharacterized protein</fullName>
    </submittedName>
</protein>
<evidence type="ECO:0000313" key="3">
    <source>
        <dbReference type="EMBL" id="NWE05724.1"/>
    </source>
</evidence>
<dbReference type="Proteomes" id="UP000560470">
    <property type="component" value="Unassembled WGS sequence"/>
</dbReference>
<evidence type="ECO:0000313" key="2">
    <source>
        <dbReference type="EMBL" id="NVZ57172.1"/>
    </source>
</evidence>
<dbReference type="Proteomes" id="UP000563268">
    <property type="component" value="Unassembled WGS sequence"/>
</dbReference>
<feature type="region of interest" description="Disordered" evidence="1">
    <location>
        <begin position="1"/>
        <end position="23"/>
    </location>
</feature>
<dbReference type="AlphaFoldDB" id="A0A5R8QNV8"/>
<keyword evidence="6" id="KW-1185">Reference proteome</keyword>
<evidence type="ECO:0000256" key="1">
    <source>
        <dbReference type="SAM" id="MobiDB-lite"/>
    </source>
</evidence>
<dbReference type="RefSeq" id="WP_138454137.1">
    <property type="nucleotide sequence ID" value="NZ_JACAOZ010000010.1"/>
</dbReference>
<gene>
    <name evidence="5" type="ORF">FEM54_31220</name>
    <name evidence="3" type="ORF">HX788_01375</name>
    <name evidence="4" type="ORF">HX795_08455</name>
    <name evidence="2" type="ORF">HX797_12975</name>
</gene>
<evidence type="ECO:0000313" key="4">
    <source>
        <dbReference type="EMBL" id="NWE82126.1"/>
    </source>
</evidence>
<evidence type="ECO:0000313" key="7">
    <source>
        <dbReference type="Proteomes" id="UP000560470"/>
    </source>
</evidence>
<evidence type="ECO:0000313" key="9">
    <source>
        <dbReference type="Proteomes" id="UP000590218"/>
    </source>
</evidence>
<evidence type="ECO:0000313" key="8">
    <source>
        <dbReference type="Proteomes" id="UP000563268"/>
    </source>
</evidence>
<name>A0A5R8QNV8_9PSED</name>
<dbReference type="EMBL" id="JACARM010000002">
    <property type="protein sequence ID" value="NWE05724.1"/>
    <property type="molecule type" value="Genomic_DNA"/>
</dbReference>
<dbReference type="Proteomes" id="UP000304941">
    <property type="component" value="Unassembled WGS sequence"/>
</dbReference>
<feature type="compositionally biased region" description="Basic and acidic residues" evidence="1">
    <location>
        <begin position="1"/>
        <end position="11"/>
    </location>
</feature>